<organism evidence="3 4">
    <name type="scientific">Fluctibacter corallii</name>
    <dbReference type="NCBI Taxonomy" id="2984329"/>
    <lineage>
        <taxon>Bacteria</taxon>
        <taxon>Pseudomonadati</taxon>
        <taxon>Pseudomonadota</taxon>
        <taxon>Gammaproteobacteria</taxon>
        <taxon>Alteromonadales</taxon>
        <taxon>Alteromonadaceae</taxon>
        <taxon>Fluctibacter</taxon>
    </lineage>
</organism>
<dbReference type="PROSITE" id="PS50883">
    <property type="entry name" value="EAL"/>
    <property type="match status" value="1"/>
</dbReference>
<dbReference type="Pfam" id="PF08668">
    <property type="entry name" value="HDOD"/>
    <property type="match status" value="1"/>
</dbReference>
<name>A0ABT3A7R7_9ALTE</name>
<dbReference type="PIRSF" id="PIRSF003180">
    <property type="entry name" value="DiGMPpdiest_YuxH"/>
    <property type="match status" value="1"/>
</dbReference>
<keyword evidence="4" id="KW-1185">Reference proteome</keyword>
<gene>
    <name evidence="3" type="ORF">OE749_08125</name>
</gene>
<dbReference type="PANTHER" id="PTHR33525:SF4">
    <property type="entry name" value="CYCLIC DI-GMP PHOSPHODIESTERASE CDGJ"/>
    <property type="match status" value="1"/>
</dbReference>
<evidence type="ECO:0000313" key="3">
    <source>
        <dbReference type="EMBL" id="MCV2884660.1"/>
    </source>
</evidence>
<feature type="domain" description="EAL" evidence="1">
    <location>
        <begin position="1"/>
        <end position="208"/>
    </location>
</feature>
<dbReference type="InterPro" id="IPR001633">
    <property type="entry name" value="EAL_dom"/>
</dbReference>
<evidence type="ECO:0000313" key="4">
    <source>
        <dbReference type="Proteomes" id="UP001652504"/>
    </source>
</evidence>
<proteinExistence type="predicted"/>
<dbReference type="Pfam" id="PF00563">
    <property type="entry name" value="EAL"/>
    <property type="match status" value="1"/>
</dbReference>
<dbReference type="SMART" id="SM00052">
    <property type="entry name" value="EAL"/>
    <property type="match status" value="1"/>
</dbReference>
<dbReference type="SUPFAM" id="SSF141868">
    <property type="entry name" value="EAL domain-like"/>
    <property type="match status" value="1"/>
</dbReference>
<dbReference type="PROSITE" id="PS51833">
    <property type="entry name" value="HDOD"/>
    <property type="match status" value="1"/>
</dbReference>
<dbReference type="Gene3D" id="3.20.20.450">
    <property type="entry name" value="EAL domain"/>
    <property type="match status" value="1"/>
</dbReference>
<dbReference type="InterPro" id="IPR052340">
    <property type="entry name" value="RNase_Y/CdgJ"/>
</dbReference>
<dbReference type="InterPro" id="IPR014408">
    <property type="entry name" value="dGMP_Pdiesterase_EAL/HD-GYP"/>
</dbReference>
<evidence type="ECO:0000259" key="2">
    <source>
        <dbReference type="PROSITE" id="PS51833"/>
    </source>
</evidence>
<dbReference type="SUPFAM" id="SSF109604">
    <property type="entry name" value="HD-domain/PDEase-like"/>
    <property type="match status" value="1"/>
</dbReference>
<reference evidence="3 4" key="1">
    <citation type="submission" date="2022-10" db="EMBL/GenBank/DDBJ databases">
        <title>Aestuariibacter sp. AA17 isolated from Montipora capitata coral fragment.</title>
        <authorList>
            <person name="Emsley S.A."/>
            <person name="Pfannmuller K.M."/>
            <person name="Loughran R.M."/>
            <person name="Shlafstein M."/>
            <person name="Papke E."/>
            <person name="Saw J.H."/>
            <person name="Ushijima B."/>
            <person name="Videau P."/>
        </authorList>
    </citation>
    <scope>NUCLEOTIDE SEQUENCE [LARGE SCALE GENOMIC DNA]</scope>
    <source>
        <strain evidence="3 4">AA17</strain>
    </source>
</reference>
<dbReference type="RefSeq" id="WP_263711938.1">
    <property type="nucleotide sequence ID" value="NZ_JAOWKX010000003.1"/>
</dbReference>
<evidence type="ECO:0000259" key="1">
    <source>
        <dbReference type="PROSITE" id="PS50883"/>
    </source>
</evidence>
<dbReference type="InterPro" id="IPR013976">
    <property type="entry name" value="HDOD"/>
</dbReference>
<dbReference type="Gene3D" id="1.10.3210.10">
    <property type="entry name" value="Hypothetical protein af1432"/>
    <property type="match status" value="1"/>
</dbReference>
<comment type="caution">
    <text evidence="3">The sequence shown here is derived from an EMBL/GenBank/DDBJ whole genome shotgun (WGS) entry which is preliminary data.</text>
</comment>
<feature type="domain" description="HDOD" evidence="2">
    <location>
        <begin position="202"/>
        <end position="387"/>
    </location>
</feature>
<protein>
    <submittedName>
        <fullName evidence="3">HDOD domain-containing protein</fullName>
    </submittedName>
</protein>
<dbReference type="EMBL" id="JAOWKX010000003">
    <property type="protein sequence ID" value="MCV2884660.1"/>
    <property type="molecule type" value="Genomic_DNA"/>
</dbReference>
<dbReference type="Proteomes" id="UP001652504">
    <property type="component" value="Unassembled WGS sequence"/>
</dbReference>
<sequence length="404" mass="45977">MQASEILLARQPIYDRNISLYGFELLYRGPTNICELDAESQVAATVELLANICTNSLDDNMNLGLPLFVNIDQAFIESSAYFPAPSDNLILEILEHVKATDNVMLNLQQLKKQGYRFALDDYVFEKERSEFLPLVSIVKIDLSLMSLDEVRQRLPELRTERRLLLAEKVETKAMLDACLEMDFDLFQGYFLEYPTLIAGKKIDANKQLVIRLISELSRDDAEFDDIVDLISLDPLLTYKILLLVNSPMYHFVREIHSVKEAIIALGLEAVRRWAMIISLVSHLNQPKELFRTLLVRAKTLELYAEKEKSYDPKSCFLLGLFSGIDAILETDMENLLAKLTLSNELKLALLHANTPLSILLNQAVGVERLDADVLESLSTQQAYNLNQCNRLAMRWADETLMIVA</sequence>
<accession>A0ABT3A7R7</accession>
<dbReference type="PANTHER" id="PTHR33525">
    <property type="match status" value="1"/>
</dbReference>
<dbReference type="InterPro" id="IPR035919">
    <property type="entry name" value="EAL_sf"/>
</dbReference>